<keyword evidence="7" id="KW-1185">Reference proteome</keyword>
<dbReference type="PROSITE" id="PS51635">
    <property type="entry name" value="PNPLA"/>
    <property type="match status" value="1"/>
</dbReference>
<comment type="caution">
    <text evidence="4">Lacks conserved residue(s) required for the propagation of feature annotation.</text>
</comment>
<evidence type="ECO:0000256" key="3">
    <source>
        <dbReference type="ARBA" id="ARBA00023098"/>
    </source>
</evidence>
<dbReference type="Proteomes" id="UP001310022">
    <property type="component" value="Unassembled WGS sequence"/>
</dbReference>
<dbReference type="CDD" id="cd07205">
    <property type="entry name" value="Pat_PNPLA6_PNPLA7_NTE1_like"/>
    <property type="match status" value="1"/>
</dbReference>
<evidence type="ECO:0000259" key="5">
    <source>
        <dbReference type="PROSITE" id="PS51635"/>
    </source>
</evidence>
<evidence type="ECO:0000256" key="2">
    <source>
        <dbReference type="ARBA" id="ARBA00022963"/>
    </source>
</evidence>
<accession>A0AAN4W3I0</accession>
<dbReference type="Gene3D" id="3.10.20.310">
    <property type="entry name" value="membrane protein fhac"/>
    <property type="match status" value="1"/>
</dbReference>
<dbReference type="AlphaFoldDB" id="A0AAN4W3I0"/>
<dbReference type="GO" id="GO:0016042">
    <property type="term" value="P:lipid catabolic process"/>
    <property type="evidence" value="ECO:0007669"/>
    <property type="project" value="UniProtKB-UniRule"/>
</dbReference>
<feature type="short sequence motif" description="GXGXXG" evidence="4">
    <location>
        <begin position="39"/>
        <end position="44"/>
    </location>
</feature>
<dbReference type="Pfam" id="PF01734">
    <property type="entry name" value="Patatin"/>
    <property type="match status" value="1"/>
</dbReference>
<dbReference type="PANTHER" id="PTHR14226:SF76">
    <property type="entry name" value="NTE FAMILY PROTEIN RSSA"/>
    <property type="match status" value="1"/>
</dbReference>
<dbReference type="GO" id="GO:0016787">
    <property type="term" value="F:hydrolase activity"/>
    <property type="evidence" value="ECO:0007669"/>
    <property type="project" value="UniProtKB-UniRule"/>
</dbReference>
<dbReference type="Pfam" id="PF19143">
    <property type="entry name" value="Omp85_2"/>
    <property type="match status" value="1"/>
</dbReference>
<feature type="short sequence motif" description="GXSXG" evidence="4">
    <location>
        <begin position="66"/>
        <end position="70"/>
    </location>
</feature>
<dbReference type="RefSeq" id="WP_338238969.1">
    <property type="nucleotide sequence ID" value="NZ_BQKE01000003.1"/>
</dbReference>
<evidence type="ECO:0000313" key="7">
    <source>
        <dbReference type="Proteomes" id="UP001310022"/>
    </source>
</evidence>
<dbReference type="Pfam" id="PF07244">
    <property type="entry name" value="POTRA"/>
    <property type="match status" value="1"/>
</dbReference>
<comment type="caution">
    <text evidence="6">The sequence shown here is derived from an EMBL/GenBank/DDBJ whole genome shotgun (WGS) entry which is preliminary data.</text>
</comment>
<keyword evidence="2 4" id="KW-0442">Lipid degradation</keyword>
<evidence type="ECO:0000256" key="4">
    <source>
        <dbReference type="PROSITE-ProRule" id="PRU01161"/>
    </source>
</evidence>
<dbReference type="InterPro" id="IPR016035">
    <property type="entry name" value="Acyl_Trfase/lysoPLipase"/>
</dbReference>
<evidence type="ECO:0000256" key="1">
    <source>
        <dbReference type="ARBA" id="ARBA00022801"/>
    </source>
</evidence>
<keyword evidence="1 4" id="KW-0378">Hydrolase</keyword>
<dbReference type="InterPro" id="IPR010827">
    <property type="entry name" value="BamA/TamA_POTRA"/>
</dbReference>
<feature type="active site" description="Proton acceptor" evidence="4">
    <location>
        <position position="212"/>
    </location>
</feature>
<dbReference type="InterPro" id="IPR002641">
    <property type="entry name" value="PNPLA_dom"/>
</dbReference>
<organism evidence="6 7">
    <name type="scientific">Persicobacter diffluens</name>
    <dbReference type="NCBI Taxonomy" id="981"/>
    <lineage>
        <taxon>Bacteria</taxon>
        <taxon>Pseudomonadati</taxon>
        <taxon>Bacteroidota</taxon>
        <taxon>Cytophagia</taxon>
        <taxon>Cytophagales</taxon>
        <taxon>Persicobacteraceae</taxon>
        <taxon>Persicobacter</taxon>
    </lineage>
</organism>
<evidence type="ECO:0000313" key="6">
    <source>
        <dbReference type="EMBL" id="GJM63870.1"/>
    </source>
</evidence>
<dbReference type="InterPro" id="IPR043864">
    <property type="entry name" value="Omp85-like_dom"/>
</dbReference>
<protein>
    <submittedName>
        <fullName evidence="6">Patatin</fullName>
    </submittedName>
</protein>
<gene>
    <name evidence="6" type="ORF">PEDI_44220</name>
</gene>
<dbReference type="Gene3D" id="3.40.1090.10">
    <property type="entry name" value="Cytosolic phospholipase A2 catalytic domain"/>
    <property type="match status" value="2"/>
</dbReference>
<name>A0AAN4W3I0_9BACT</name>
<dbReference type="Gene3D" id="2.40.160.50">
    <property type="entry name" value="membrane protein fhac: a member of the omp85/tpsb transporter family"/>
    <property type="match status" value="1"/>
</dbReference>
<dbReference type="EMBL" id="BQKE01000003">
    <property type="protein sequence ID" value="GJM63870.1"/>
    <property type="molecule type" value="Genomic_DNA"/>
</dbReference>
<feature type="domain" description="PNPLA" evidence="5">
    <location>
        <begin position="35"/>
        <end position="225"/>
    </location>
</feature>
<keyword evidence="3 4" id="KW-0443">Lipid metabolism</keyword>
<dbReference type="PANTHER" id="PTHR14226">
    <property type="entry name" value="NEUROPATHY TARGET ESTERASE/SWISS CHEESE D.MELANOGASTER"/>
    <property type="match status" value="1"/>
</dbReference>
<dbReference type="InterPro" id="IPR050301">
    <property type="entry name" value="NTE"/>
</dbReference>
<sequence>MITHNSLKYNAILLLCLVLPHISWAQTKERPKVGIVLSGGGAKGLAHIGALKVIEEIGVPIDYVAGNSMGSIVGALYAMGYSAEELDSIARHTPWETILIDQIDRASLNLEERDNYYKTFLRLDFDKKGIHLPGGVVEGHNVTNLLNELCAPAFNSPNWDDFPIPFRCVATDIVTGEEVIFDHGYLPDALRASMSIPSVFAPIEIEGRLLVDGMIINNYPVDVVRNMGADIIIGLDVHGELAQQKDLNSMFAVLNQTMSFYGEENYRRNKELVDLSIRPDLSGYSAGSFSEVDTLTKLGELAALEHREALQLLADSLNANHKASKKKRPFLKSNELRISKVDYVGSKNISKRRKKERSAVQEGDPLNFENLKETVDRMYASRFFKSVSYEILPSTDSSQVEIAFRAKDRTPGSLGIGLHYDPDFGPGILFQGSYNNLFTKDSRMNASLKISKNLRVNGDYWWYGKNRIDYSLGVDFDQMNFNQQFGFTGFKTELYLRTLTVDYMAHTNLGKSWLISTGIAMDYTFRDSDFEKELNLKDSTNGFYLGARVAILRDNLDKPYYPHKGGRFKVDSRLVKHFGEIPLNLLINIKGTRAFPLSPQFTLLTKGMLHINYADQLPGAYYAIMGGRGNNYKQPGVHSFHGFKIAEITGPNALLGSLAFQYEVLKDHYLQMHMDAGKVEDNRRNLFTFHNWEWGAALTYGYNSFIGPIELTTSFNSKDQFLLYLNIGFWI</sequence>
<dbReference type="SUPFAM" id="SSF52151">
    <property type="entry name" value="FabD/lysophospholipase-like"/>
    <property type="match status" value="1"/>
</dbReference>
<reference evidence="6 7" key="1">
    <citation type="submission" date="2021-12" db="EMBL/GenBank/DDBJ databases">
        <title>Genome sequencing of bacteria with rrn-lacking chromosome and rrn-plasmid.</title>
        <authorList>
            <person name="Anda M."/>
            <person name="Iwasaki W."/>
        </authorList>
    </citation>
    <scope>NUCLEOTIDE SEQUENCE [LARGE SCALE GENOMIC DNA]</scope>
    <source>
        <strain evidence="6 7">NBRC 15940</strain>
    </source>
</reference>
<feature type="active site" description="Nucleophile" evidence="4">
    <location>
        <position position="68"/>
    </location>
</feature>
<proteinExistence type="predicted"/>